<accession>A0A8H6XQ52</accession>
<keyword evidence="2" id="KW-1185">Reference proteome</keyword>
<name>A0A8H6XQ52_9AGAR</name>
<sequence>MCRMLEYLHFECAARSLAPNLPHLPALRVLELTFLGIRRGIAGVISQTADILSSLVFPEMLPALAEAKIEQHFAKNGVFNPAPYAPLMALLETAYAAYRNPSCIRWLLVTSNKDNAQFTNFADTEAGDAQRTW</sequence>
<reference evidence="1" key="1">
    <citation type="submission" date="2020-05" db="EMBL/GenBank/DDBJ databases">
        <title>Mycena genomes resolve the evolution of fungal bioluminescence.</title>
        <authorList>
            <person name="Tsai I.J."/>
        </authorList>
    </citation>
    <scope>NUCLEOTIDE SEQUENCE</scope>
    <source>
        <strain evidence="1">160909Yilan</strain>
    </source>
</reference>
<dbReference type="EMBL" id="JACAZH010000021">
    <property type="protein sequence ID" value="KAF7344482.1"/>
    <property type="molecule type" value="Genomic_DNA"/>
</dbReference>
<evidence type="ECO:0000313" key="2">
    <source>
        <dbReference type="Proteomes" id="UP000623467"/>
    </source>
</evidence>
<dbReference type="AlphaFoldDB" id="A0A8H6XQ52"/>
<comment type="caution">
    <text evidence="1">The sequence shown here is derived from an EMBL/GenBank/DDBJ whole genome shotgun (WGS) entry which is preliminary data.</text>
</comment>
<organism evidence="1 2">
    <name type="scientific">Mycena sanguinolenta</name>
    <dbReference type="NCBI Taxonomy" id="230812"/>
    <lineage>
        <taxon>Eukaryota</taxon>
        <taxon>Fungi</taxon>
        <taxon>Dikarya</taxon>
        <taxon>Basidiomycota</taxon>
        <taxon>Agaricomycotina</taxon>
        <taxon>Agaricomycetes</taxon>
        <taxon>Agaricomycetidae</taxon>
        <taxon>Agaricales</taxon>
        <taxon>Marasmiineae</taxon>
        <taxon>Mycenaceae</taxon>
        <taxon>Mycena</taxon>
    </lineage>
</organism>
<evidence type="ECO:0000313" key="1">
    <source>
        <dbReference type="EMBL" id="KAF7344482.1"/>
    </source>
</evidence>
<proteinExistence type="predicted"/>
<protein>
    <submittedName>
        <fullName evidence="1">Uncharacterized protein</fullName>
    </submittedName>
</protein>
<gene>
    <name evidence="1" type="ORF">MSAN_01930000</name>
</gene>
<dbReference type="Proteomes" id="UP000623467">
    <property type="component" value="Unassembled WGS sequence"/>
</dbReference>